<name>A0A9Q1DJH7_CONCO</name>
<proteinExistence type="predicted"/>
<feature type="transmembrane region" description="Helical" evidence="6">
    <location>
        <begin position="351"/>
        <end position="373"/>
    </location>
</feature>
<comment type="caution">
    <text evidence="9">The sequence shown here is derived from an EMBL/GenBank/DDBJ whole genome shotgun (WGS) entry which is preliminary data.</text>
</comment>
<protein>
    <submittedName>
        <fullName evidence="9">Uncharacterized protein</fullName>
    </submittedName>
</protein>
<dbReference type="Pfam" id="PF00002">
    <property type="entry name" value="7tm_2"/>
    <property type="match status" value="1"/>
</dbReference>
<dbReference type="EMBL" id="JAFJMO010000007">
    <property type="protein sequence ID" value="KAJ8272091.1"/>
    <property type="molecule type" value="Genomic_DNA"/>
</dbReference>
<evidence type="ECO:0000313" key="9">
    <source>
        <dbReference type="EMBL" id="KAJ8272091.1"/>
    </source>
</evidence>
<keyword evidence="3 6" id="KW-1133">Transmembrane helix</keyword>
<keyword evidence="10" id="KW-1185">Reference proteome</keyword>
<dbReference type="PANTHER" id="PTHR12011:SF326">
    <property type="entry name" value="ADHESION G-PROTEIN COUPLED RECEPTOR G5"/>
    <property type="match status" value="1"/>
</dbReference>
<feature type="domain" description="GAIN-B" evidence="7">
    <location>
        <begin position="126"/>
        <end position="271"/>
    </location>
</feature>
<evidence type="ECO:0000256" key="4">
    <source>
        <dbReference type="ARBA" id="ARBA00023136"/>
    </source>
</evidence>
<dbReference type="PROSITE" id="PS50261">
    <property type="entry name" value="G_PROTEIN_RECEP_F2_4"/>
    <property type="match status" value="1"/>
</dbReference>
<keyword evidence="2 6" id="KW-0812">Transmembrane</keyword>
<sequence length="573" mass="64595">MGMNTQNGRRKRSSLVSDIDNFCCRILDRCVPTGSVSEPWRWYCGRMCHFVHALALTAVLHIIPLCENRGDSEEQSLEDRIMKMNEIIQENNYTPFIRYMEELEGTLERTTFPGDIYSITKEALLARLYRAPGNFQGLTIPANHANRSVHVYLPETILQPKEDKTIVFCMITASEMFERQNLTVLYGKVVGVSISGKKLKGLMDRIKITFSLQGTSALQGKLPRCHYLNFSTNSFHSDGCITHWSPGEEQVVCSCDHLTYFAVLLVTPEISERDQNILTYITLIGCSISLIFLVITLLVYLCHRKMLADTTLKIHLNLVVALVLLNVHFLPSQLVASLSVYHPCVYLAVMIHYSLLATFTWTALEGFHLYLLLIRVFNIYVRRYLLKLALVGWGLPAVAVIIILIINKDIYQRVTLHSSYNNTTSSQICYLQDSTVQVFNIAFCGLVWASTMIMLALTCKLMLRRDRMPGGNSRRWKDVCTVLGISSLLGVTWGLVFCSFGGLPTPGLYLFCILNSLQGFFVSLWMLISKQRAGAATSKDSQATRSTDMQTDRYPKLVAAARPGKLEADESAL</sequence>
<dbReference type="GO" id="GO:0007166">
    <property type="term" value="P:cell surface receptor signaling pathway"/>
    <property type="evidence" value="ECO:0007669"/>
    <property type="project" value="InterPro"/>
</dbReference>
<evidence type="ECO:0000259" key="7">
    <source>
        <dbReference type="PROSITE" id="PS50221"/>
    </source>
</evidence>
<feature type="domain" description="G-protein coupled receptors family 2 profile 2" evidence="8">
    <location>
        <begin position="278"/>
        <end position="530"/>
    </location>
</feature>
<dbReference type="GO" id="GO:0005886">
    <property type="term" value="C:plasma membrane"/>
    <property type="evidence" value="ECO:0007669"/>
    <property type="project" value="TreeGrafter"/>
</dbReference>
<dbReference type="Gene3D" id="2.60.220.50">
    <property type="match status" value="1"/>
</dbReference>
<dbReference type="InterPro" id="IPR057244">
    <property type="entry name" value="GAIN_B"/>
</dbReference>
<dbReference type="PRINTS" id="PR00249">
    <property type="entry name" value="GPCRSECRETIN"/>
</dbReference>
<dbReference type="Gene3D" id="1.20.1070.10">
    <property type="entry name" value="Rhodopsin 7-helix transmembrane proteins"/>
    <property type="match status" value="1"/>
</dbReference>
<dbReference type="AlphaFoldDB" id="A0A9Q1DJH7"/>
<accession>A0A9Q1DJH7</accession>
<evidence type="ECO:0000313" key="10">
    <source>
        <dbReference type="Proteomes" id="UP001152803"/>
    </source>
</evidence>
<dbReference type="OrthoDB" id="283575at2759"/>
<evidence type="ECO:0000256" key="5">
    <source>
        <dbReference type="ARBA" id="ARBA00023157"/>
    </source>
</evidence>
<evidence type="ECO:0000256" key="6">
    <source>
        <dbReference type="SAM" id="Phobius"/>
    </source>
</evidence>
<dbReference type="InterPro" id="IPR000832">
    <property type="entry name" value="GPCR_2_secretin-like"/>
</dbReference>
<reference evidence="9" key="1">
    <citation type="journal article" date="2023" name="Science">
        <title>Genome structures resolve the early diversification of teleost fishes.</title>
        <authorList>
            <person name="Parey E."/>
            <person name="Louis A."/>
            <person name="Montfort J."/>
            <person name="Bouchez O."/>
            <person name="Roques C."/>
            <person name="Iampietro C."/>
            <person name="Lluch J."/>
            <person name="Castinel A."/>
            <person name="Donnadieu C."/>
            <person name="Desvignes T."/>
            <person name="Floi Bucao C."/>
            <person name="Jouanno E."/>
            <person name="Wen M."/>
            <person name="Mejri S."/>
            <person name="Dirks R."/>
            <person name="Jansen H."/>
            <person name="Henkel C."/>
            <person name="Chen W.J."/>
            <person name="Zahm M."/>
            <person name="Cabau C."/>
            <person name="Klopp C."/>
            <person name="Thompson A.W."/>
            <person name="Robinson-Rechavi M."/>
            <person name="Braasch I."/>
            <person name="Lecointre G."/>
            <person name="Bobe J."/>
            <person name="Postlethwait J.H."/>
            <person name="Berthelot C."/>
            <person name="Roest Crollius H."/>
            <person name="Guiguen Y."/>
        </authorList>
    </citation>
    <scope>NUCLEOTIDE SEQUENCE</scope>
    <source>
        <strain evidence="9">Concon-B</strain>
    </source>
</reference>
<feature type="transmembrane region" description="Helical" evidence="6">
    <location>
        <begin position="508"/>
        <end position="528"/>
    </location>
</feature>
<feature type="transmembrane region" description="Helical" evidence="6">
    <location>
        <begin position="479"/>
        <end position="502"/>
    </location>
</feature>
<dbReference type="SMART" id="SM00303">
    <property type="entry name" value="GPS"/>
    <property type="match status" value="1"/>
</dbReference>
<evidence type="ECO:0000259" key="8">
    <source>
        <dbReference type="PROSITE" id="PS50261"/>
    </source>
</evidence>
<dbReference type="InterPro" id="IPR017981">
    <property type="entry name" value="GPCR_2-like_7TM"/>
</dbReference>
<evidence type="ECO:0000256" key="2">
    <source>
        <dbReference type="ARBA" id="ARBA00022692"/>
    </source>
</evidence>
<feature type="transmembrane region" description="Helical" evidence="6">
    <location>
        <begin position="438"/>
        <end position="458"/>
    </location>
</feature>
<dbReference type="InterPro" id="IPR046338">
    <property type="entry name" value="GAIN_dom_sf"/>
</dbReference>
<dbReference type="GO" id="GO:0007189">
    <property type="term" value="P:adenylate cyclase-activating G protein-coupled receptor signaling pathway"/>
    <property type="evidence" value="ECO:0007669"/>
    <property type="project" value="TreeGrafter"/>
</dbReference>
<dbReference type="PANTHER" id="PTHR12011">
    <property type="entry name" value="ADHESION G-PROTEIN COUPLED RECEPTOR"/>
    <property type="match status" value="1"/>
</dbReference>
<feature type="transmembrane region" description="Helical" evidence="6">
    <location>
        <begin position="277"/>
        <end position="302"/>
    </location>
</feature>
<dbReference type="Proteomes" id="UP001152803">
    <property type="component" value="Unassembled WGS sequence"/>
</dbReference>
<evidence type="ECO:0000256" key="1">
    <source>
        <dbReference type="ARBA" id="ARBA00004141"/>
    </source>
</evidence>
<feature type="transmembrane region" description="Helical" evidence="6">
    <location>
        <begin position="314"/>
        <end position="331"/>
    </location>
</feature>
<keyword evidence="5" id="KW-1015">Disulfide bond</keyword>
<dbReference type="GO" id="GO:0004930">
    <property type="term" value="F:G protein-coupled receptor activity"/>
    <property type="evidence" value="ECO:0007669"/>
    <property type="project" value="InterPro"/>
</dbReference>
<feature type="transmembrane region" description="Helical" evidence="6">
    <location>
        <begin position="385"/>
        <end position="406"/>
    </location>
</feature>
<organism evidence="9 10">
    <name type="scientific">Conger conger</name>
    <name type="common">Conger eel</name>
    <name type="synonym">Muraena conger</name>
    <dbReference type="NCBI Taxonomy" id="82655"/>
    <lineage>
        <taxon>Eukaryota</taxon>
        <taxon>Metazoa</taxon>
        <taxon>Chordata</taxon>
        <taxon>Craniata</taxon>
        <taxon>Vertebrata</taxon>
        <taxon>Euteleostomi</taxon>
        <taxon>Actinopterygii</taxon>
        <taxon>Neopterygii</taxon>
        <taxon>Teleostei</taxon>
        <taxon>Anguilliformes</taxon>
        <taxon>Congridae</taxon>
        <taxon>Conger</taxon>
    </lineage>
</organism>
<dbReference type="PROSITE" id="PS50221">
    <property type="entry name" value="GAIN_B"/>
    <property type="match status" value="1"/>
</dbReference>
<dbReference type="Pfam" id="PF01825">
    <property type="entry name" value="GPS"/>
    <property type="match status" value="1"/>
</dbReference>
<dbReference type="InterPro" id="IPR000203">
    <property type="entry name" value="GPS"/>
</dbReference>
<gene>
    <name evidence="9" type="ORF">COCON_G00109500</name>
</gene>
<keyword evidence="4 6" id="KW-0472">Membrane</keyword>
<comment type="subcellular location">
    <subcellularLocation>
        <location evidence="1">Membrane</location>
        <topology evidence="1">Multi-pass membrane protein</topology>
    </subcellularLocation>
</comment>
<evidence type="ECO:0000256" key="3">
    <source>
        <dbReference type="ARBA" id="ARBA00022989"/>
    </source>
</evidence>